<evidence type="ECO:0000313" key="2">
    <source>
        <dbReference type="EMBL" id="KAH9311123.1"/>
    </source>
</evidence>
<feature type="non-terminal residue" evidence="2">
    <location>
        <position position="53"/>
    </location>
</feature>
<dbReference type="AlphaFoldDB" id="A0AA38FVV2"/>
<protein>
    <submittedName>
        <fullName evidence="2">Uncharacterized protein</fullName>
    </submittedName>
</protein>
<evidence type="ECO:0000313" key="3">
    <source>
        <dbReference type="Proteomes" id="UP000824469"/>
    </source>
</evidence>
<dbReference type="EMBL" id="JAHRHJ020000006">
    <property type="protein sequence ID" value="KAH9311123.1"/>
    <property type="molecule type" value="Genomic_DNA"/>
</dbReference>
<organism evidence="2 3">
    <name type="scientific">Taxus chinensis</name>
    <name type="common">Chinese yew</name>
    <name type="synonym">Taxus wallichiana var. chinensis</name>
    <dbReference type="NCBI Taxonomy" id="29808"/>
    <lineage>
        <taxon>Eukaryota</taxon>
        <taxon>Viridiplantae</taxon>
        <taxon>Streptophyta</taxon>
        <taxon>Embryophyta</taxon>
        <taxon>Tracheophyta</taxon>
        <taxon>Spermatophyta</taxon>
        <taxon>Pinopsida</taxon>
        <taxon>Pinidae</taxon>
        <taxon>Conifers II</taxon>
        <taxon>Cupressales</taxon>
        <taxon>Taxaceae</taxon>
        <taxon>Taxus</taxon>
    </lineage>
</organism>
<evidence type="ECO:0000256" key="1">
    <source>
        <dbReference type="SAM" id="MobiDB-lite"/>
    </source>
</evidence>
<accession>A0AA38FVV2</accession>
<dbReference type="Proteomes" id="UP000824469">
    <property type="component" value="Unassembled WGS sequence"/>
</dbReference>
<keyword evidence="3" id="KW-1185">Reference proteome</keyword>
<proteinExistence type="predicted"/>
<sequence length="53" mass="5763">LPGDSGRLASEIHGFPAEAVLSPQRIYRRAPPQSPVFSNNGVRNERSVYGNTP</sequence>
<reference evidence="2 3" key="1">
    <citation type="journal article" date="2021" name="Nat. Plants">
        <title>The Taxus genome provides insights into paclitaxel biosynthesis.</title>
        <authorList>
            <person name="Xiong X."/>
            <person name="Gou J."/>
            <person name="Liao Q."/>
            <person name="Li Y."/>
            <person name="Zhou Q."/>
            <person name="Bi G."/>
            <person name="Li C."/>
            <person name="Du R."/>
            <person name="Wang X."/>
            <person name="Sun T."/>
            <person name="Guo L."/>
            <person name="Liang H."/>
            <person name="Lu P."/>
            <person name="Wu Y."/>
            <person name="Zhang Z."/>
            <person name="Ro D.K."/>
            <person name="Shang Y."/>
            <person name="Huang S."/>
            <person name="Yan J."/>
        </authorList>
    </citation>
    <scope>NUCLEOTIDE SEQUENCE [LARGE SCALE GENOMIC DNA]</scope>
    <source>
        <strain evidence="2">Ta-2019</strain>
    </source>
</reference>
<comment type="caution">
    <text evidence="2">The sequence shown here is derived from an EMBL/GenBank/DDBJ whole genome shotgun (WGS) entry which is preliminary data.</text>
</comment>
<gene>
    <name evidence="2" type="ORF">KI387_026158</name>
</gene>
<name>A0AA38FVV2_TAXCH</name>
<feature type="non-terminal residue" evidence="2">
    <location>
        <position position="1"/>
    </location>
</feature>
<feature type="region of interest" description="Disordered" evidence="1">
    <location>
        <begin position="30"/>
        <end position="53"/>
    </location>
</feature>